<keyword evidence="1" id="KW-0812">Transmembrane</keyword>
<organism evidence="2 3">
    <name type="scientific">Flemingia macrophylla</name>
    <dbReference type="NCBI Taxonomy" id="520843"/>
    <lineage>
        <taxon>Eukaryota</taxon>
        <taxon>Viridiplantae</taxon>
        <taxon>Streptophyta</taxon>
        <taxon>Embryophyta</taxon>
        <taxon>Tracheophyta</taxon>
        <taxon>Spermatophyta</taxon>
        <taxon>Magnoliopsida</taxon>
        <taxon>eudicotyledons</taxon>
        <taxon>Gunneridae</taxon>
        <taxon>Pentapetalae</taxon>
        <taxon>rosids</taxon>
        <taxon>fabids</taxon>
        <taxon>Fabales</taxon>
        <taxon>Fabaceae</taxon>
        <taxon>Papilionoideae</taxon>
        <taxon>50 kb inversion clade</taxon>
        <taxon>NPAAA clade</taxon>
        <taxon>indigoferoid/millettioid clade</taxon>
        <taxon>Phaseoleae</taxon>
        <taxon>Flemingia</taxon>
    </lineage>
</organism>
<keyword evidence="1" id="KW-0472">Membrane</keyword>
<reference evidence="2 3" key="1">
    <citation type="submission" date="2024-08" db="EMBL/GenBank/DDBJ databases">
        <title>Insights into the chromosomal genome structure of Flemingia macrophylla.</title>
        <authorList>
            <person name="Ding Y."/>
            <person name="Zhao Y."/>
            <person name="Bi W."/>
            <person name="Wu M."/>
            <person name="Zhao G."/>
            <person name="Gong Y."/>
            <person name="Li W."/>
            <person name="Zhang P."/>
        </authorList>
    </citation>
    <scope>NUCLEOTIDE SEQUENCE [LARGE SCALE GENOMIC DNA]</scope>
    <source>
        <strain evidence="2">DYQJB</strain>
        <tissue evidence="2">Leaf</tissue>
    </source>
</reference>
<evidence type="ECO:0000313" key="2">
    <source>
        <dbReference type="EMBL" id="KAL2336798.1"/>
    </source>
</evidence>
<feature type="transmembrane region" description="Helical" evidence="1">
    <location>
        <begin position="69"/>
        <end position="88"/>
    </location>
</feature>
<dbReference type="AlphaFoldDB" id="A0ABD1MMP3"/>
<name>A0ABD1MMP3_9FABA</name>
<evidence type="ECO:0000313" key="3">
    <source>
        <dbReference type="Proteomes" id="UP001603857"/>
    </source>
</evidence>
<dbReference type="EMBL" id="JBGMDY010000004">
    <property type="protein sequence ID" value="KAL2336798.1"/>
    <property type="molecule type" value="Genomic_DNA"/>
</dbReference>
<proteinExistence type="predicted"/>
<dbReference type="Proteomes" id="UP001603857">
    <property type="component" value="Unassembled WGS sequence"/>
</dbReference>
<sequence>MKVSWKKNKKRCLPTLSHFIDLSFDHHQQHSNNEAEDGACVHHPHQTHATQLATEFQAQGDKLAMVRIIVTRIHVVLMGSVVICFVGKGKVE</sequence>
<comment type="caution">
    <text evidence="2">The sequence shown here is derived from an EMBL/GenBank/DDBJ whole genome shotgun (WGS) entry which is preliminary data.</text>
</comment>
<keyword evidence="1" id="KW-1133">Transmembrane helix</keyword>
<keyword evidence="3" id="KW-1185">Reference proteome</keyword>
<gene>
    <name evidence="2" type="ORF">Fmac_011244</name>
</gene>
<accession>A0ABD1MMP3</accession>
<protein>
    <submittedName>
        <fullName evidence="2">Uncharacterized protein</fullName>
    </submittedName>
</protein>
<evidence type="ECO:0000256" key="1">
    <source>
        <dbReference type="SAM" id="Phobius"/>
    </source>
</evidence>